<comment type="caution">
    <text evidence="2">The sequence shown here is derived from an EMBL/GenBank/DDBJ whole genome shotgun (WGS) entry which is preliminary data.</text>
</comment>
<keyword evidence="3" id="KW-1185">Reference proteome</keyword>
<name>A0ABM9E760_9HYPH</name>
<dbReference type="RefSeq" id="WP_254020060.1">
    <property type="nucleotide sequence ID" value="NZ_CAKXZT010000139.1"/>
</dbReference>
<gene>
    <name evidence="2" type="ORF">MES5069_430019</name>
</gene>
<dbReference type="InterPro" id="IPR044855">
    <property type="entry name" value="CoA-Trfase_III_dom3_sf"/>
</dbReference>
<organism evidence="2 3">
    <name type="scientific">Mesorhizobium escarrei</name>
    <dbReference type="NCBI Taxonomy" id="666018"/>
    <lineage>
        <taxon>Bacteria</taxon>
        <taxon>Pseudomonadati</taxon>
        <taxon>Pseudomonadota</taxon>
        <taxon>Alphaproteobacteria</taxon>
        <taxon>Hyphomicrobiales</taxon>
        <taxon>Phyllobacteriaceae</taxon>
        <taxon>Mesorhizobium</taxon>
    </lineage>
</organism>
<dbReference type="Gene3D" id="3.30.1540.10">
    <property type="entry name" value="formyl-coa transferase, domain 3"/>
    <property type="match status" value="1"/>
</dbReference>
<accession>A0ABM9E760</accession>
<dbReference type="PANTHER" id="PTHR48207:SF3">
    <property type="entry name" value="SUCCINATE--HYDROXYMETHYLGLUTARATE COA-TRANSFERASE"/>
    <property type="match status" value="1"/>
</dbReference>
<keyword evidence="1" id="KW-0808">Transferase</keyword>
<proteinExistence type="predicted"/>
<evidence type="ECO:0000313" key="2">
    <source>
        <dbReference type="EMBL" id="CAH2404605.1"/>
    </source>
</evidence>
<dbReference type="InterPro" id="IPR003673">
    <property type="entry name" value="CoA-Trfase_fam_III"/>
</dbReference>
<reference evidence="2 3" key="1">
    <citation type="submission" date="2022-03" db="EMBL/GenBank/DDBJ databases">
        <authorList>
            <person name="Brunel B."/>
        </authorList>
    </citation>
    <scope>NUCLEOTIDE SEQUENCE [LARGE SCALE GENOMIC DNA]</scope>
    <source>
        <strain evidence="2">STM5069sample</strain>
    </source>
</reference>
<dbReference type="Proteomes" id="UP001153050">
    <property type="component" value="Unassembled WGS sequence"/>
</dbReference>
<dbReference type="PANTHER" id="PTHR48207">
    <property type="entry name" value="SUCCINATE--HYDROXYMETHYLGLUTARATE COA-TRANSFERASE"/>
    <property type="match status" value="1"/>
</dbReference>
<dbReference type="Gene3D" id="3.40.50.10540">
    <property type="entry name" value="Crotonobetainyl-coa:carnitine coa-transferase, domain 1"/>
    <property type="match status" value="1"/>
</dbReference>
<dbReference type="InterPro" id="IPR050483">
    <property type="entry name" value="CoA-transferase_III_domain"/>
</dbReference>
<dbReference type="SUPFAM" id="SSF89796">
    <property type="entry name" value="CoA-transferase family III (CaiB/BaiF)"/>
    <property type="match status" value="1"/>
</dbReference>
<evidence type="ECO:0000313" key="3">
    <source>
        <dbReference type="Proteomes" id="UP001153050"/>
    </source>
</evidence>
<dbReference type="EMBL" id="CAKXZT010000139">
    <property type="protein sequence ID" value="CAH2404605.1"/>
    <property type="molecule type" value="Genomic_DNA"/>
</dbReference>
<protein>
    <submittedName>
        <fullName evidence="2">Crotonobetainyl-CoA:carnitine CoA-transferase CaiB</fullName>
    </submittedName>
</protein>
<sequence>MKMREPATTGPLAGLRVLDLSRVLAGPWSTQILGDLGAEVIKIEQPVKGDDTRSWGPPYFDDGMSGEAQSAYYLACNRNKKSVTVDLSKPEGAALIRDLASQSDIVVENFKVGGLKKFGLDAEALRAQNQRLIYCSITGFGPTGPYADRGGYDFLIQGMGGLMSLTGPAVGQPGSEPTKVGVPVIDLFTGLYATISILAALRYRDQTGMGQTIDCALLDTSLAILANQGMNHLIGGVIPKPMGNGHPNVVPYRNFQVADAEVIITVGNDGQYANLCRMLDRTDLVADARYATNSARVENRVDLEEQLGSTLKSWKRNDLLKSMAEHGVPGGPINRVDQAFSDPHVQSRKVVEKHRNANGAEIPFTRFPALLSETPARIRSVPPRLGENTAEVLKERLHLNDEELQDLNARAVIQLFQVDALGSGPVIFLV</sequence>
<dbReference type="InterPro" id="IPR023606">
    <property type="entry name" value="CoA-Trfase_III_dom_1_sf"/>
</dbReference>
<evidence type="ECO:0000256" key="1">
    <source>
        <dbReference type="ARBA" id="ARBA00022679"/>
    </source>
</evidence>
<dbReference type="Pfam" id="PF02515">
    <property type="entry name" value="CoA_transf_3"/>
    <property type="match status" value="1"/>
</dbReference>